<comment type="caution">
    <text evidence="2">The sequence shown here is derived from an EMBL/GenBank/DDBJ whole genome shotgun (WGS) entry which is preliminary data.</text>
</comment>
<sequence>MQLLPWMLALAGLMITVVSTSPIDATSPSAIRAIFLFKDVLESNTTALMTSGFNTVILFSFGVLGNGDIVYYTTNSVTGGIHTTLASNGSYVGGPALANKVQSFKTAPGTQIDRVEISMSSSGTAFQNVSSLIRRDGTGPETLLSRNFAALRKAWTLDAFNNDDESVYDVASTVRFAELLGDPAGANFPHYTAAPYTNMRFWTSALQGISTSTHLSEGFFDRVYLQEYDGGAGNDPNSWQTALAPKSSKDETVSIVPILWVTNDSKPSQGTTPAQAETRFKRWAASTASHPGVAGGGYWNDYDIEKMKSSYTAYGNALLAVFP</sequence>
<feature type="signal peptide" evidence="1">
    <location>
        <begin position="1"/>
        <end position="20"/>
    </location>
</feature>
<accession>A0ABP0B8Z0</accession>
<evidence type="ECO:0000256" key="1">
    <source>
        <dbReference type="SAM" id="SignalP"/>
    </source>
</evidence>
<proteinExistence type="predicted"/>
<reference evidence="2 3" key="1">
    <citation type="submission" date="2024-01" db="EMBL/GenBank/DDBJ databases">
        <authorList>
            <person name="Allen C."/>
            <person name="Tagirdzhanova G."/>
        </authorList>
    </citation>
    <scope>NUCLEOTIDE SEQUENCE [LARGE SCALE GENOMIC DNA]</scope>
</reference>
<evidence type="ECO:0000313" key="2">
    <source>
        <dbReference type="EMBL" id="CAK7215971.1"/>
    </source>
</evidence>
<feature type="chain" id="PRO_5046655790" evidence="1">
    <location>
        <begin position="21"/>
        <end position="323"/>
    </location>
</feature>
<keyword evidence="3" id="KW-1185">Reference proteome</keyword>
<protein>
    <submittedName>
        <fullName evidence="2">Uncharacterized protein</fullName>
    </submittedName>
</protein>
<dbReference type="EMBL" id="CAWUHD010000019">
    <property type="protein sequence ID" value="CAK7215971.1"/>
    <property type="molecule type" value="Genomic_DNA"/>
</dbReference>
<evidence type="ECO:0000313" key="3">
    <source>
        <dbReference type="Proteomes" id="UP001642482"/>
    </source>
</evidence>
<gene>
    <name evidence="2" type="ORF">SEUCBS140593_002712</name>
</gene>
<keyword evidence="1" id="KW-0732">Signal</keyword>
<dbReference type="Proteomes" id="UP001642482">
    <property type="component" value="Unassembled WGS sequence"/>
</dbReference>
<name>A0ABP0B8Z0_9PEZI</name>
<organism evidence="2 3">
    <name type="scientific">Sporothrix eucalyptigena</name>
    <dbReference type="NCBI Taxonomy" id="1812306"/>
    <lineage>
        <taxon>Eukaryota</taxon>
        <taxon>Fungi</taxon>
        <taxon>Dikarya</taxon>
        <taxon>Ascomycota</taxon>
        <taxon>Pezizomycotina</taxon>
        <taxon>Sordariomycetes</taxon>
        <taxon>Sordariomycetidae</taxon>
        <taxon>Ophiostomatales</taxon>
        <taxon>Ophiostomataceae</taxon>
        <taxon>Sporothrix</taxon>
    </lineage>
</organism>